<evidence type="ECO:0000259" key="5">
    <source>
        <dbReference type="Pfam" id="PF01094"/>
    </source>
</evidence>
<evidence type="ECO:0000256" key="4">
    <source>
        <dbReference type="ARBA" id="ARBA00023136"/>
    </source>
</evidence>
<evidence type="ECO:0000256" key="2">
    <source>
        <dbReference type="ARBA" id="ARBA00022692"/>
    </source>
</evidence>
<evidence type="ECO:0000313" key="6">
    <source>
        <dbReference type="Proteomes" id="UP000887563"/>
    </source>
</evidence>
<dbReference type="WBParaSite" id="Minc3s00306g09815">
    <property type="protein sequence ID" value="Minc3s00306g09815"/>
    <property type="gene ID" value="Minc3s00306g09815"/>
</dbReference>
<sequence>MRNVTKRPRIGLFAGDSCSRPKEAISQSLRFLDAVGFHDPTECLLNNKEALRKRTVLSPKDSESANSVAQALKPYNLPIAAFSSSSAQALLDQGVTGFISTAPFLFVYVQTLVELLKLIGNSNLVSIVDNNEDSSITDKFIEIIRQLNISISEIISVDHPNIINILNHSDAQIIVRNFFFNFRRKLGIKRKDF</sequence>
<dbReference type="InterPro" id="IPR028082">
    <property type="entry name" value="Peripla_BP_I"/>
</dbReference>
<dbReference type="AlphaFoldDB" id="A0A914L6L1"/>
<dbReference type="Gene3D" id="3.40.50.2300">
    <property type="match status" value="2"/>
</dbReference>
<evidence type="ECO:0000256" key="1">
    <source>
        <dbReference type="ARBA" id="ARBA00004370"/>
    </source>
</evidence>
<evidence type="ECO:0000313" key="7">
    <source>
        <dbReference type="WBParaSite" id="Minc3s00306g09815"/>
    </source>
</evidence>
<keyword evidence="3" id="KW-1133">Transmembrane helix</keyword>
<dbReference type="InterPro" id="IPR001828">
    <property type="entry name" value="ANF_lig-bd_rcpt"/>
</dbReference>
<dbReference type="GO" id="GO:0016020">
    <property type="term" value="C:membrane"/>
    <property type="evidence" value="ECO:0007669"/>
    <property type="project" value="UniProtKB-SubCell"/>
</dbReference>
<reference evidence="7" key="1">
    <citation type="submission" date="2022-11" db="UniProtKB">
        <authorList>
            <consortium name="WormBaseParasite"/>
        </authorList>
    </citation>
    <scope>IDENTIFICATION</scope>
</reference>
<organism evidence="6 7">
    <name type="scientific">Meloidogyne incognita</name>
    <name type="common">Southern root-knot nematode worm</name>
    <name type="synonym">Oxyuris incognita</name>
    <dbReference type="NCBI Taxonomy" id="6306"/>
    <lineage>
        <taxon>Eukaryota</taxon>
        <taxon>Metazoa</taxon>
        <taxon>Ecdysozoa</taxon>
        <taxon>Nematoda</taxon>
        <taxon>Chromadorea</taxon>
        <taxon>Rhabditida</taxon>
        <taxon>Tylenchina</taxon>
        <taxon>Tylenchomorpha</taxon>
        <taxon>Tylenchoidea</taxon>
        <taxon>Meloidogynidae</taxon>
        <taxon>Meloidogyninae</taxon>
        <taxon>Meloidogyne</taxon>
        <taxon>Meloidogyne incognita group</taxon>
    </lineage>
</organism>
<proteinExistence type="predicted"/>
<keyword evidence="2" id="KW-0812">Transmembrane</keyword>
<keyword evidence="6" id="KW-1185">Reference proteome</keyword>
<evidence type="ECO:0000256" key="3">
    <source>
        <dbReference type="ARBA" id="ARBA00022989"/>
    </source>
</evidence>
<name>A0A914L6L1_MELIC</name>
<dbReference type="SUPFAM" id="SSF53822">
    <property type="entry name" value="Periplasmic binding protein-like I"/>
    <property type="match status" value="1"/>
</dbReference>
<accession>A0A914L6L1</accession>
<keyword evidence="4" id="KW-0472">Membrane</keyword>
<feature type="domain" description="Receptor ligand binding region" evidence="5">
    <location>
        <begin position="3"/>
        <end position="177"/>
    </location>
</feature>
<dbReference type="Proteomes" id="UP000887563">
    <property type="component" value="Unplaced"/>
</dbReference>
<comment type="subcellular location">
    <subcellularLocation>
        <location evidence="1">Membrane</location>
    </subcellularLocation>
</comment>
<dbReference type="Pfam" id="PF01094">
    <property type="entry name" value="ANF_receptor"/>
    <property type="match status" value="1"/>
</dbReference>
<protein>
    <submittedName>
        <fullName evidence="7">Receptor ligand binding region domain-containing protein</fullName>
    </submittedName>
</protein>